<keyword evidence="2" id="KW-1185">Reference proteome</keyword>
<evidence type="ECO:0000313" key="2">
    <source>
        <dbReference type="Proteomes" id="UP001209681"/>
    </source>
</evidence>
<comment type="caution">
    <text evidence="1">The sequence shown here is derived from an EMBL/GenBank/DDBJ whole genome shotgun (WGS) entry which is preliminary data.</text>
</comment>
<name>A0ABT3NBR3_9BACT</name>
<sequence>MKVKVIKQGSSYVLPILENTDLELDSFYVEIDPSLEVMLPRVGQSNTIHKLRELNDTLGVNDYLSFKLNNLSLHYTYAASRNESDGLFDALRSKHL</sequence>
<dbReference type="EMBL" id="JAPFPW010000017">
    <property type="protein sequence ID" value="MCW7754901.1"/>
    <property type="molecule type" value="Genomic_DNA"/>
</dbReference>
<evidence type="ECO:0000313" key="1">
    <source>
        <dbReference type="EMBL" id="MCW7754901.1"/>
    </source>
</evidence>
<protein>
    <submittedName>
        <fullName evidence="1">Uncharacterized protein</fullName>
    </submittedName>
</protein>
<organism evidence="1 2">
    <name type="scientific">Desulfobotulus pelophilus</name>
    <dbReference type="NCBI Taxonomy" id="2823377"/>
    <lineage>
        <taxon>Bacteria</taxon>
        <taxon>Pseudomonadati</taxon>
        <taxon>Thermodesulfobacteriota</taxon>
        <taxon>Desulfobacteria</taxon>
        <taxon>Desulfobacterales</taxon>
        <taxon>Desulfobacteraceae</taxon>
        <taxon>Desulfobotulus</taxon>
    </lineage>
</organism>
<accession>A0ABT3NBR3</accession>
<proteinExistence type="predicted"/>
<dbReference type="RefSeq" id="WP_265425812.1">
    <property type="nucleotide sequence ID" value="NZ_JAPFPW010000017.1"/>
</dbReference>
<dbReference type="Proteomes" id="UP001209681">
    <property type="component" value="Unassembled WGS sequence"/>
</dbReference>
<reference evidence="1 2" key="1">
    <citation type="submission" date="2022-11" db="EMBL/GenBank/DDBJ databases">
        <title>Desulfobotulus tamanensis H1 sp. nov. - anaerobic, alkaliphilic, sulphate reducing bacterium isolated from terrestrial mud volcano.</title>
        <authorList>
            <person name="Frolova A."/>
            <person name="Merkel A.Y."/>
            <person name="Slobodkin A.I."/>
        </authorList>
    </citation>
    <scope>NUCLEOTIDE SEQUENCE [LARGE SCALE GENOMIC DNA]</scope>
    <source>
        <strain evidence="1 2">H1</strain>
    </source>
</reference>
<gene>
    <name evidence="1" type="ORF">OOT00_12990</name>
</gene>